<feature type="transmembrane region" description="Helical" evidence="1">
    <location>
        <begin position="207"/>
        <end position="232"/>
    </location>
</feature>
<feature type="transmembrane region" description="Helical" evidence="1">
    <location>
        <begin position="154"/>
        <end position="173"/>
    </location>
</feature>
<keyword evidence="3" id="KW-1185">Reference proteome</keyword>
<dbReference type="RefSeq" id="WP_183769612.1">
    <property type="nucleotide sequence ID" value="NZ_JACIDK010000001.1"/>
</dbReference>
<organism evidence="2 3">
    <name type="scientific">Phenylobacterium haematophilum</name>
    <dbReference type="NCBI Taxonomy" id="98513"/>
    <lineage>
        <taxon>Bacteria</taxon>
        <taxon>Pseudomonadati</taxon>
        <taxon>Pseudomonadota</taxon>
        <taxon>Alphaproteobacteria</taxon>
        <taxon>Caulobacterales</taxon>
        <taxon>Caulobacteraceae</taxon>
        <taxon>Phenylobacterium</taxon>
    </lineage>
</organism>
<comment type="caution">
    <text evidence="2">The sequence shown here is derived from an EMBL/GenBank/DDBJ whole genome shotgun (WGS) entry which is preliminary data.</text>
</comment>
<feature type="transmembrane region" description="Helical" evidence="1">
    <location>
        <begin position="252"/>
        <end position="277"/>
    </location>
</feature>
<feature type="transmembrane region" description="Helical" evidence="1">
    <location>
        <begin position="24"/>
        <end position="45"/>
    </location>
</feature>
<evidence type="ECO:0008006" key="4">
    <source>
        <dbReference type="Google" id="ProtNLM"/>
    </source>
</evidence>
<dbReference type="AlphaFoldDB" id="A0A839ZWQ1"/>
<evidence type="ECO:0000313" key="3">
    <source>
        <dbReference type="Proteomes" id="UP000530564"/>
    </source>
</evidence>
<protein>
    <recommendedName>
        <fullName evidence="4">Glycerophosphoryl diester phosphodiesterase membrane domain-containing protein</fullName>
    </recommendedName>
</protein>
<keyword evidence="1" id="KW-1133">Transmembrane helix</keyword>
<feature type="transmembrane region" description="Helical" evidence="1">
    <location>
        <begin position="115"/>
        <end position="148"/>
    </location>
</feature>
<dbReference type="EMBL" id="JACIDK010000001">
    <property type="protein sequence ID" value="MBB3889607.1"/>
    <property type="molecule type" value="Genomic_DNA"/>
</dbReference>
<sequence>MSAFSATDAAFEGFRLTRERPRTVLVWAVLCFLVSICSAIYLTTAGREASAVLEAGPADTPDPAALGQMVTVLLPMMIFGLLFQCLMAAAVYRVTLRPDDRGFAFLKVGMDEVRLVLLTFVYFLLALAAIIAAVLVAGLIAALVMMLAGQGAGAMMGIVIEFFILGVLFYTAVRLSLAPAITFAEHRLAIFDSWRLTKGQFWKLTGAYVLAICGIIAMSLLVLVIFTAAVAITQGGDIQAAGKMFNPDSTSVQSYFTLTTVLYLLVSGWLTAIYYAVVIAPAAVAYRGLTKATAA</sequence>
<gene>
    <name evidence="2" type="ORF">GGQ61_000304</name>
</gene>
<feature type="transmembrane region" description="Helical" evidence="1">
    <location>
        <begin position="65"/>
        <end position="94"/>
    </location>
</feature>
<keyword evidence="1" id="KW-0472">Membrane</keyword>
<evidence type="ECO:0000313" key="2">
    <source>
        <dbReference type="EMBL" id="MBB3889607.1"/>
    </source>
</evidence>
<reference evidence="2 3" key="1">
    <citation type="submission" date="2020-08" db="EMBL/GenBank/DDBJ databases">
        <title>Genomic Encyclopedia of Type Strains, Phase IV (KMG-IV): sequencing the most valuable type-strain genomes for metagenomic binning, comparative biology and taxonomic classification.</title>
        <authorList>
            <person name="Goeker M."/>
        </authorList>
    </citation>
    <scope>NUCLEOTIDE SEQUENCE [LARGE SCALE GENOMIC DNA]</scope>
    <source>
        <strain evidence="2 3">DSM 21793</strain>
    </source>
</reference>
<keyword evidence="1" id="KW-0812">Transmembrane</keyword>
<proteinExistence type="predicted"/>
<evidence type="ECO:0000256" key="1">
    <source>
        <dbReference type="SAM" id="Phobius"/>
    </source>
</evidence>
<dbReference type="Proteomes" id="UP000530564">
    <property type="component" value="Unassembled WGS sequence"/>
</dbReference>
<accession>A0A839ZWQ1</accession>
<name>A0A839ZWQ1_9CAUL</name>